<sequence length="60" mass="7157">MDCFNCGNCKENQPTYYCIAKNEVVINQNFKPEEKLRTGWKKGSKNYESHRRQSRKEVEV</sequence>
<protein>
    <submittedName>
        <fullName evidence="2">Uncharacterized protein</fullName>
    </submittedName>
</protein>
<dbReference type="AlphaFoldDB" id="A0A1H3BSB4"/>
<organism evidence="2 3">
    <name type="scientific">Tepidimicrobium xylanilyticum</name>
    <dbReference type="NCBI Taxonomy" id="1123352"/>
    <lineage>
        <taxon>Bacteria</taxon>
        <taxon>Bacillati</taxon>
        <taxon>Bacillota</taxon>
        <taxon>Tissierellia</taxon>
        <taxon>Tissierellales</taxon>
        <taxon>Tepidimicrobiaceae</taxon>
        <taxon>Tepidimicrobium</taxon>
    </lineage>
</organism>
<reference evidence="2 3" key="1">
    <citation type="submission" date="2016-10" db="EMBL/GenBank/DDBJ databases">
        <authorList>
            <person name="de Groot N.N."/>
        </authorList>
    </citation>
    <scope>NUCLEOTIDE SEQUENCE [LARGE SCALE GENOMIC DNA]</scope>
    <source>
        <strain evidence="2 3">DSM 23310</strain>
    </source>
</reference>
<gene>
    <name evidence="2" type="ORF">SAMN05660923_02309</name>
</gene>
<keyword evidence="3" id="KW-1185">Reference proteome</keyword>
<accession>A0A1H3BSB4</accession>
<evidence type="ECO:0000256" key="1">
    <source>
        <dbReference type="SAM" id="MobiDB-lite"/>
    </source>
</evidence>
<dbReference type="RefSeq" id="WP_093753841.1">
    <property type="nucleotide sequence ID" value="NZ_BSYN01000006.1"/>
</dbReference>
<dbReference type="OrthoDB" id="1707599at2"/>
<dbReference type="EMBL" id="FNNG01000011">
    <property type="protein sequence ID" value="SDX44892.1"/>
    <property type="molecule type" value="Genomic_DNA"/>
</dbReference>
<feature type="region of interest" description="Disordered" evidence="1">
    <location>
        <begin position="37"/>
        <end position="60"/>
    </location>
</feature>
<feature type="compositionally biased region" description="Basic and acidic residues" evidence="1">
    <location>
        <begin position="45"/>
        <end position="60"/>
    </location>
</feature>
<evidence type="ECO:0000313" key="3">
    <source>
        <dbReference type="Proteomes" id="UP000198828"/>
    </source>
</evidence>
<dbReference type="Proteomes" id="UP000198828">
    <property type="component" value="Unassembled WGS sequence"/>
</dbReference>
<proteinExistence type="predicted"/>
<name>A0A1H3BSB4_9FIRM</name>
<evidence type="ECO:0000313" key="2">
    <source>
        <dbReference type="EMBL" id="SDX44892.1"/>
    </source>
</evidence>